<accession>Q6IKK9</accession>
<evidence type="ECO:0000256" key="1">
    <source>
        <dbReference type="SAM" id="MobiDB-lite"/>
    </source>
</evidence>
<sequence length="97" mass="11320">MYNENFNAIEGSLPLTECCQSLAGLWASRHRRHPPRCSPKGMKWGRGQDKDREQEQEQELKMRSGCGPEHRKQRQPLGKLPLRIRNANSILYIQYTL</sequence>
<evidence type="ECO:0000313" key="2">
    <source>
        <dbReference type="EMBL" id="DAA03863.1"/>
    </source>
</evidence>
<organism evidence="2">
    <name type="scientific">Drosophila melanogaster</name>
    <name type="common">Fruit fly</name>
    <dbReference type="NCBI Taxonomy" id="7227"/>
    <lineage>
        <taxon>Eukaryota</taxon>
        <taxon>Metazoa</taxon>
        <taxon>Ecdysozoa</taxon>
        <taxon>Arthropoda</taxon>
        <taxon>Hexapoda</taxon>
        <taxon>Insecta</taxon>
        <taxon>Pterygota</taxon>
        <taxon>Neoptera</taxon>
        <taxon>Endopterygota</taxon>
        <taxon>Diptera</taxon>
        <taxon>Brachycera</taxon>
        <taxon>Muscomorpha</taxon>
        <taxon>Ephydroidea</taxon>
        <taxon>Drosophilidae</taxon>
        <taxon>Drosophila</taxon>
        <taxon>Sophophora</taxon>
    </lineage>
</organism>
<proteinExistence type="predicted"/>
<protein>
    <submittedName>
        <fullName evidence="2">HDC12189</fullName>
    </submittedName>
</protein>
<feature type="region of interest" description="Disordered" evidence="1">
    <location>
        <begin position="30"/>
        <end position="79"/>
    </location>
</feature>
<dbReference type="EMBL" id="BK002357">
    <property type="protein sequence ID" value="DAA03863.1"/>
    <property type="molecule type" value="Genomic_DNA"/>
</dbReference>
<dbReference type="AlphaFoldDB" id="Q6IKK9"/>
<feature type="compositionally biased region" description="Basic and acidic residues" evidence="1">
    <location>
        <begin position="46"/>
        <end position="62"/>
    </location>
</feature>
<reference evidence="2" key="1">
    <citation type="journal article" date="2003" name="Genome Biol.">
        <title>An integrated gene annotation and transcriptional profiling approach towards the full gene content of the Drosophila genome.</title>
        <authorList>
            <person name="Hild M."/>
            <person name="Beckmann B."/>
            <person name="Haas S.A."/>
            <person name="Koch B."/>
            <person name="Solovyev V."/>
            <person name="Busold C."/>
            <person name="Fellenberg K."/>
            <person name="Boutros M."/>
            <person name="Vingron M."/>
            <person name="Sauer F."/>
            <person name="Hoheisel J.D."/>
            <person name="Paro R."/>
        </authorList>
    </citation>
    <scope>NUCLEOTIDE SEQUENCE</scope>
</reference>
<gene>
    <name evidence="2" type="ORF">HDC12189</name>
</gene>
<name>Q6IKK9_DROME</name>